<protein>
    <submittedName>
        <fullName evidence="1">Uncharacterized protein</fullName>
    </submittedName>
</protein>
<dbReference type="AlphaFoldDB" id="A0A2A2IEY7"/>
<comment type="caution">
    <text evidence="1">The sequence shown here is derived from an EMBL/GenBank/DDBJ whole genome shotgun (WGS) entry which is preliminary data.</text>
</comment>
<dbReference type="Proteomes" id="UP000218887">
    <property type="component" value="Unassembled WGS sequence"/>
</dbReference>
<accession>A0A2A2IEY7</accession>
<keyword evidence="2" id="KW-1185">Reference proteome</keyword>
<dbReference type="RefSeq" id="WP_095654809.1">
    <property type="nucleotide sequence ID" value="NZ_NPOA01000004.1"/>
</dbReference>
<reference evidence="1 2" key="1">
    <citation type="submission" date="2017-08" db="EMBL/GenBank/DDBJ databases">
        <title>Virgibacillus indicus sp. nov. and Virgibacillus profoundi sp. nov, two moderately halophilic bacteria isolated from marine sediment by using the Microfluidic Streak Plate.</title>
        <authorList>
            <person name="Xu B."/>
            <person name="Hu B."/>
            <person name="Wang J."/>
            <person name="Zhu Y."/>
            <person name="Huang L."/>
            <person name="Du W."/>
            <person name="Huang Y."/>
        </authorList>
    </citation>
    <scope>NUCLEOTIDE SEQUENCE [LARGE SCALE GENOMIC DNA]</scope>
    <source>
        <strain evidence="1 2">IO3-P3-H5</strain>
    </source>
</reference>
<sequence>MDKYFIDISKGDNHGFIYLYENYLSNNENEITVINEPQFHTLTVSKNNIIEISKEQYSLLLEVNYQGLDNVDILTQIFKKLNFKDGIYNI</sequence>
<dbReference type="EMBL" id="NPOA01000004">
    <property type="protein sequence ID" value="PAV30207.1"/>
    <property type="molecule type" value="Genomic_DNA"/>
</dbReference>
<organism evidence="1 2">
    <name type="scientific">Virgibacillus profundi</name>
    <dbReference type="NCBI Taxonomy" id="2024555"/>
    <lineage>
        <taxon>Bacteria</taxon>
        <taxon>Bacillati</taxon>
        <taxon>Bacillota</taxon>
        <taxon>Bacilli</taxon>
        <taxon>Bacillales</taxon>
        <taxon>Bacillaceae</taxon>
        <taxon>Virgibacillus</taxon>
    </lineage>
</organism>
<evidence type="ECO:0000313" key="2">
    <source>
        <dbReference type="Proteomes" id="UP000218887"/>
    </source>
</evidence>
<evidence type="ECO:0000313" key="1">
    <source>
        <dbReference type="EMBL" id="PAV30207.1"/>
    </source>
</evidence>
<name>A0A2A2IEY7_9BACI</name>
<proteinExistence type="predicted"/>
<gene>
    <name evidence="1" type="ORF">CIL05_07000</name>
</gene>